<gene>
    <name evidence="2" type="ORF">GCM10009097_12280</name>
</gene>
<organism evidence="2 3">
    <name type="scientific">Pigmentiphaga daeguensis</name>
    <dbReference type="NCBI Taxonomy" id="414049"/>
    <lineage>
        <taxon>Bacteria</taxon>
        <taxon>Pseudomonadati</taxon>
        <taxon>Pseudomonadota</taxon>
        <taxon>Betaproteobacteria</taxon>
        <taxon>Burkholderiales</taxon>
        <taxon>Alcaligenaceae</taxon>
        <taxon>Pigmentiphaga</taxon>
    </lineage>
</organism>
<keyword evidence="3" id="KW-1185">Reference proteome</keyword>
<reference evidence="2 3" key="1">
    <citation type="journal article" date="2019" name="Int. J. Syst. Evol. Microbiol.">
        <title>The Global Catalogue of Microorganisms (GCM) 10K type strain sequencing project: providing services to taxonomists for standard genome sequencing and annotation.</title>
        <authorList>
            <consortium name="The Broad Institute Genomics Platform"/>
            <consortium name="The Broad Institute Genome Sequencing Center for Infectious Disease"/>
            <person name="Wu L."/>
            <person name="Ma J."/>
        </authorList>
    </citation>
    <scope>NUCLEOTIDE SEQUENCE [LARGE SCALE GENOMIC DNA]</scope>
    <source>
        <strain evidence="2 3">JCM 14330</strain>
    </source>
</reference>
<dbReference type="Proteomes" id="UP001501706">
    <property type="component" value="Unassembled WGS sequence"/>
</dbReference>
<evidence type="ECO:0000313" key="2">
    <source>
        <dbReference type="EMBL" id="GAA0497585.1"/>
    </source>
</evidence>
<dbReference type="EMBL" id="BAAAEN010000003">
    <property type="protein sequence ID" value="GAA0497585.1"/>
    <property type="molecule type" value="Genomic_DNA"/>
</dbReference>
<accession>A0ABN1BGT0</accession>
<proteinExistence type="predicted"/>
<evidence type="ECO:0000256" key="1">
    <source>
        <dbReference type="SAM" id="MobiDB-lite"/>
    </source>
</evidence>
<feature type="compositionally biased region" description="Basic and acidic residues" evidence="1">
    <location>
        <begin position="27"/>
        <end position="41"/>
    </location>
</feature>
<evidence type="ECO:0000313" key="3">
    <source>
        <dbReference type="Proteomes" id="UP001501706"/>
    </source>
</evidence>
<name>A0ABN1BGT0_9BURK</name>
<sequence length="118" mass="13076">MRGQFVRQLGHLAQQHPRTLDDQVAGRGRDHAARQAMEDGRAEQRLHFAQPLADRGRAQMQPLARRPHVAGIGQGTDEFELAHSERGQQAVCRIVHTDSPGRGARLRVPTRAYSAEAA</sequence>
<feature type="region of interest" description="Disordered" evidence="1">
    <location>
        <begin position="15"/>
        <end position="41"/>
    </location>
</feature>
<protein>
    <submittedName>
        <fullName evidence="2">Uncharacterized protein</fullName>
    </submittedName>
</protein>
<comment type="caution">
    <text evidence="2">The sequence shown here is derived from an EMBL/GenBank/DDBJ whole genome shotgun (WGS) entry which is preliminary data.</text>
</comment>